<dbReference type="STRING" id="45235.A0A2K3QEA5"/>
<gene>
    <name evidence="3" type="ORF">TCAP_04218</name>
</gene>
<proteinExistence type="predicted"/>
<keyword evidence="4" id="KW-1185">Reference proteome</keyword>
<dbReference type="PANTHER" id="PTHR10837:SF8">
    <property type="entry name" value="PROTEIN-ARGININE DEIMINASE"/>
    <property type="match status" value="1"/>
</dbReference>
<dbReference type="InterPro" id="IPR004303">
    <property type="entry name" value="PAD"/>
</dbReference>
<evidence type="ECO:0000259" key="2">
    <source>
        <dbReference type="Pfam" id="PF03068"/>
    </source>
</evidence>
<protein>
    <submittedName>
        <fullName evidence="3">Protein-arginine deiminase type-1</fullName>
    </submittedName>
</protein>
<dbReference type="OrthoDB" id="5102063at2759"/>
<evidence type="ECO:0000313" key="4">
    <source>
        <dbReference type="Proteomes" id="UP000236621"/>
    </source>
</evidence>
<organism evidence="3 4">
    <name type="scientific">Tolypocladium capitatum</name>
    <dbReference type="NCBI Taxonomy" id="45235"/>
    <lineage>
        <taxon>Eukaryota</taxon>
        <taxon>Fungi</taxon>
        <taxon>Dikarya</taxon>
        <taxon>Ascomycota</taxon>
        <taxon>Pezizomycotina</taxon>
        <taxon>Sordariomycetes</taxon>
        <taxon>Hypocreomycetidae</taxon>
        <taxon>Hypocreales</taxon>
        <taxon>Ophiocordycipitaceae</taxon>
        <taxon>Tolypocladium</taxon>
    </lineage>
</organism>
<dbReference type="Pfam" id="PF03068">
    <property type="entry name" value="PAD"/>
    <property type="match status" value="1"/>
</dbReference>
<dbReference type="GO" id="GO:0005737">
    <property type="term" value="C:cytoplasm"/>
    <property type="evidence" value="ECO:0007669"/>
    <property type="project" value="InterPro"/>
</dbReference>
<sequence>MTTGAHHRRVREALAGGYKAWGPPSHRLSRNHPGRRPWSSSCGSRCHRQSAAMRYSRKALAVLALGLLGTGHALKATILADTSRNGSVDVTGDTDMAGKASWTEQRGALFLANIGDTDRRCSVHITISTADSEIDRCHDASDNVQRNPKYLAPLKTIPCPDLSDAATGSISVSGAGAAEHVRIFRKQHDGWVYVASNYTFPAEDLKAGLDLGIDARDVRRPGVWDGRVTVWFSIRDGAQTADDSVALRVAPVLTHHHLQLASQVLVTSPAVLGPQLKFVRDLEANVKKAGIAKPVFQFPAGDIWTQDFFEPGYTSIPGPNGPIMLRVMIRSTQSDRPAGRLIFSKLRSDTVAAVQYLKEGYGDGIESTGNLETIPPHTHNGRSYPAGRTVMGSFEGVRPYMVNFLNAQEVQAPVDIDTTWLDIGHTDEFMQFLPAQNERGWVMMVCDPIAGLEMLKRAKAAGFGGIKALSRPGLPTDDGLCVPSDTIDDVLNRGNSTTNMTSIQTYSAENIRANVDIIKRETGITDDDIIGVPTLFYTQNFLCPEDDGGEDAAPGLKSIAAGGSTRDRAKILRRQRPGAVRVAAFYPGTVNGLVLSNTQVLAPKPWGPMVNGTDILAEAVDAAYSKANYTVVYQDDWFSHHRGGGEVHCGTNTIRDPTTPWW</sequence>
<evidence type="ECO:0000256" key="1">
    <source>
        <dbReference type="SAM" id="MobiDB-lite"/>
    </source>
</evidence>
<dbReference type="EMBL" id="NRSZ01000655">
    <property type="protein sequence ID" value="PNY25852.1"/>
    <property type="molecule type" value="Genomic_DNA"/>
</dbReference>
<evidence type="ECO:0000313" key="3">
    <source>
        <dbReference type="EMBL" id="PNY25852.1"/>
    </source>
</evidence>
<name>A0A2K3QEA5_9HYPO</name>
<dbReference type="Proteomes" id="UP000236621">
    <property type="component" value="Unassembled WGS sequence"/>
</dbReference>
<feature type="region of interest" description="Disordered" evidence="1">
    <location>
        <begin position="21"/>
        <end position="41"/>
    </location>
</feature>
<dbReference type="GO" id="GO:0004668">
    <property type="term" value="F:protein-arginine deiminase activity"/>
    <property type="evidence" value="ECO:0007669"/>
    <property type="project" value="InterPro"/>
</dbReference>
<dbReference type="InterPro" id="IPR036556">
    <property type="entry name" value="PAD_central_sf"/>
</dbReference>
<dbReference type="SUPFAM" id="SSF55909">
    <property type="entry name" value="Pentein"/>
    <property type="match status" value="1"/>
</dbReference>
<feature type="domain" description="Protein-arginine deiminase C-terminal" evidence="2">
    <location>
        <begin position="240"/>
        <end position="662"/>
    </location>
</feature>
<accession>A0A2K3QEA5</accession>
<dbReference type="Gene3D" id="3.75.10.10">
    <property type="entry name" value="L-arginine/glycine Amidinotransferase, Chain A"/>
    <property type="match status" value="1"/>
</dbReference>
<dbReference type="PANTHER" id="PTHR10837">
    <property type="entry name" value="PEPTIDYLARGININE DEIMINASE"/>
    <property type="match status" value="1"/>
</dbReference>
<reference evidence="3 4" key="1">
    <citation type="submission" date="2017-08" db="EMBL/GenBank/DDBJ databases">
        <title>Harnessing the power of phylogenomics to disentangle the directionality and signatures of interkingdom host jumping in the parasitic fungal genus Tolypocladium.</title>
        <authorList>
            <person name="Quandt C.A."/>
            <person name="Patterson W."/>
            <person name="Spatafora J.W."/>
        </authorList>
    </citation>
    <scope>NUCLEOTIDE SEQUENCE [LARGE SCALE GENOMIC DNA]</scope>
    <source>
        <strain evidence="3 4">CBS 113982</strain>
    </source>
</reference>
<comment type="caution">
    <text evidence="3">The sequence shown here is derived from an EMBL/GenBank/DDBJ whole genome shotgun (WGS) entry which is preliminary data.</text>
</comment>
<dbReference type="SUPFAM" id="SSF110083">
    <property type="entry name" value="Peptidylarginine deiminase Pad4, middle domain"/>
    <property type="match status" value="1"/>
</dbReference>
<dbReference type="GO" id="GO:0005509">
    <property type="term" value="F:calcium ion binding"/>
    <property type="evidence" value="ECO:0007669"/>
    <property type="project" value="InterPro"/>
</dbReference>
<dbReference type="InterPro" id="IPR013530">
    <property type="entry name" value="PAD_C"/>
</dbReference>
<dbReference type="AlphaFoldDB" id="A0A2K3QEA5"/>